<name>A0ABT2TUX7_9FIRM</name>
<evidence type="ECO:0000313" key="10">
    <source>
        <dbReference type="Proteomes" id="UP001652409"/>
    </source>
</evidence>
<feature type="domain" description="Gram-positive cocci surface proteins LPxTG" evidence="7">
    <location>
        <begin position="513"/>
        <end position="544"/>
    </location>
</feature>
<reference evidence="9 10" key="1">
    <citation type="journal article" date="2021" name="ISME Commun">
        <title>Automated analysis of genomic sequences facilitates high-throughput and comprehensive description of bacteria.</title>
        <authorList>
            <person name="Hitch T.C.A."/>
        </authorList>
    </citation>
    <scope>NUCLEOTIDE SEQUENCE [LARGE SCALE GENOMIC DNA]</scope>
    <source>
        <strain evidence="9 10">Sanger_23</strain>
    </source>
</reference>
<dbReference type="InterPro" id="IPR026466">
    <property type="entry name" value="Fim_isopep_form_D2_dom"/>
</dbReference>
<evidence type="ECO:0000259" key="7">
    <source>
        <dbReference type="Pfam" id="PF00746"/>
    </source>
</evidence>
<feature type="domain" description="SpaA-like prealbumin fold" evidence="8">
    <location>
        <begin position="362"/>
        <end position="459"/>
    </location>
</feature>
<proteinExistence type="predicted"/>
<evidence type="ECO:0000259" key="8">
    <source>
        <dbReference type="Pfam" id="PF17802"/>
    </source>
</evidence>
<keyword evidence="10" id="KW-1185">Reference proteome</keyword>
<dbReference type="InterPro" id="IPR048052">
    <property type="entry name" value="FM1-like"/>
</dbReference>
<organism evidence="9 10">
    <name type="scientific">Blautia ammoniilytica</name>
    <dbReference type="NCBI Taxonomy" id="2981782"/>
    <lineage>
        <taxon>Bacteria</taxon>
        <taxon>Bacillati</taxon>
        <taxon>Bacillota</taxon>
        <taxon>Clostridia</taxon>
        <taxon>Lachnospirales</taxon>
        <taxon>Lachnospiraceae</taxon>
        <taxon>Blautia</taxon>
    </lineage>
</organism>
<sequence>MKKMWKKVMTIILALVMTLGLGTSVQAAALNSGENTNSTNVTITGLPADKTVTFATYQVIKTNFNAAANELTYQLTDWAKAVLATGGKTEDAVIEDISKLITTGTIATEQDNIVNQLAAAASKTAYSALWTVSSDKTTATANLPIGSYLVMASCTDMTFLNMLVSVNAKANTTDPNGWILEGEGAVLKGNPLSVDKKITGKKGTALQTPIDETTAAIGDTLSYTVTADVPHYPANAIHTKFKVKDTPTNLEIKQNTVKVYGVKANGTETDLTGQFTPALDNKGVLTVDMSGKYLTLFCANGTYPYATVKITYDAVLMESASIATGNTNKPALIYGTDPYTDSDASDEEIPGDGKQKVYTYGLNLTKKNSDNDVLSNAVFSVKRGDTKLKFIEDANEKGTYTLAKDQGAAGATDQLTTNDQGTFNIKGLDANVEYVLEETKAPSGYFRNHGSVAFTITPAADTEGKLTGAIKSVTAKDEKGTALDNAGAWTCGIDQNKTAYVAVTLKDTKIPFLPATGGMGTVIFTIVGDALMILAIVLFIRSRKGRKEDK</sequence>
<evidence type="ECO:0000256" key="3">
    <source>
        <dbReference type="ARBA" id="ARBA00022729"/>
    </source>
</evidence>
<accession>A0ABT2TUX7</accession>
<dbReference type="InterPro" id="IPR019931">
    <property type="entry name" value="LPXTG_anchor"/>
</dbReference>
<feature type="transmembrane region" description="Helical" evidence="5">
    <location>
        <begin position="518"/>
        <end position="540"/>
    </location>
</feature>
<keyword evidence="4" id="KW-0572">Peptidoglycan-anchor</keyword>
<protein>
    <submittedName>
        <fullName evidence="9">SpaH/EbpB family LPXTG-anchored major pilin</fullName>
    </submittedName>
</protein>
<evidence type="ECO:0000256" key="2">
    <source>
        <dbReference type="ARBA" id="ARBA00022525"/>
    </source>
</evidence>
<dbReference type="RefSeq" id="WP_158421921.1">
    <property type="nucleotide sequence ID" value="NZ_JAOQJL010000021.1"/>
</dbReference>
<feature type="chain" id="PRO_5047097333" evidence="6">
    <location>
        <begin position="28"/>
        <end position="550"/>
    </location>
</feature>
<dbReference type="Pfam" id="PF17802">
    <property type="entry name" value="SpaA"/>
    <property type="match status" value="1"/>
</dbReference>
<dbReference type="Pfam" id="PF00746">
    <property type="entry name" value="Gram_pos_anchor"/>
    <property type="match status" value="1"/>
</dbReference>
<keyword evidence="5" id="KW-0812">Transmembrane</keyword>
<dbReference type="Gene3D" id="2.60.40.740">
    <property type="match status" value="1"/>
</dbReference>
<keyword evidence="5" id="KW-0472">Membrane</keyword>
<dbReference type="InterPro" id="IPR013783">
    <property type="entry name" value="Ig-like_fold"/>
</dbReference>
<dbReference type="Gene3D" id="2.60.40.10">
    <property type="entry name" value="Immunoglobulins"/>
    <property type="match status" value="1"/>
</dbReference>
<dbReference type="Proteomes" id="UP001652409">
    <property type="component" value="Unassembled WGS sequence"/>
</dbReference>
<gene>
    <name evidence="9" type="ORF">OCV61_11320</name>
</gene>
<evidence type="ECO:0000256" key="5">
    <source>
        <dbReference type="SAM" id="Phobius"/>
    </source>
</evidence>
<keyword evidence="3 6" id="KW-0732">Signal</keyword>
<evidence type="ECO:0000256" key="6">
    <source>
        <dbReference type="SAM" id="SignalP"/>
    </source>
</evidence>
<dbReference type="InterPro" id="IPR041033">
    <property type="entry name" value="SpaA_PFL_dom_1"/>
</dbReference>
<keyword evidence="5" id="KW-1133">Transmembrane helix</keyword>
<evidence type="ECO:0000256" key="1">
    <source>
        <dbReference type="ARBA" id="ARBA00022512"/>
    </source>
</evidence>
<keyword evidence="2" id="KW-0964">Secreted</keyword>
<keyword evidence="1" id="KW-0134">Cell wall</keyword>
<feature type="signal peptide" evidence="6">
    <location>
        <begin position="1"/>
        <end position="27"/>
    </location>
</feature>
<evidence type="ECO:0000313" key="9">
    <source>
        <dbReference type="EMBL" id="MCU6766000.1"/>
    </source>
</evidence>
<dbReference type="EMBL" id="JAOQJL010000021">
    <property type="protein sequence ID" value="MCU6766000.1"/>
    <property type="molecule type" value="Genomic_DNA"/>
</dbReference>
<evidence type="ECO:0000256" key="4">
    <source>
        <dbReference type="ARBA" id="ARBA00023088"/>
    </source>
</evidence>
<comment type="caution">
    <text evidence="9">The sequence shown here is derived from an EMBL/GenBank/DDBJ whole genome shotgun (WGS) entry which is preliminary data.</text>
</comment>
<dbReference type="NCBIfam" id="TIGR04226">
    <property type="entry name" value="RrgB_K2N_iso_D2"/>
    <property type="match status" value="1"/>
</dbReference>
<dbReference type="NCBIfam" id="NF033902">
    <property type="entry name" value="iso_D2_wall_anc"/>
    <property type="match status" value="1"/>
</dbReference>